<name>A0A0R2IPW2_9LACO</name>
<comment type="caution">
    <text evidence="2">The sequence shown here is derived from an EMBL/GenBank/DDBJ whole genome shotgun (WGS) entry which is preliminary data.</text>
</comment>
<accession>A0A0R2IPW2</accession>
<dbReference type="RefSeq" id="WP_057748808.1">
    <property type="nucleotide sequence ID" value="NZ_BJVH01000003.1"/>
</dbReference>
<evidence type="ECO:0000256" key="1">
    <source>
        <dbReference type="SAM" id="Phobius"/>
    </source>
</evidence>
<gene>
    <name evidence="2" type="ORF">IV80_GL000714</name>
</gene>
<evidence type="ECO:0000313" key="3">
    <source>
        <dbReference type="Proteomes" id="UP000051568"/>
    </source>
</evidence>
<reference evidence="2 3" key="1">
    <citation type="journal article" date="2015" name="Genome Announc.">
        <title>Expanding the biotechnology potential of lactobacilli through comparative genomics of 213 strains and associated genera.</title>
        <authorList>
            <person name="Sun Z."/>
            <person name="Harris H.M."/>
            <person name="McCann A."/>
            <person name="Guo C."/>
            <person name="Argimon S."/>
            <person name="Zhang W."/>
            <person name="Yang X."/>
            <person name="Jeffery I.B."/>
            <person name="Cooney J.C."/>
            <person name="Kagawa T.F."/>
            <person name="Liu W."/>
            <person name="Song Y."/>
            <person name="Salvetti E."/>
            <person name="Wrobel A."/>
            <person name="Rasinkangas P."/>
            <person name="Parkhill J."/>
            <person name="Rea M.C."/>
            <person name="O'Sullivan O."/>
            <person name="Ritari J."/>
            <person name="Douillard F.P."/>
            <person name="Paul Ross R."/>
            <person name="Yang R."/>
            <person name="Briner A.E."/>
            <person name="Felis G.E."/>
            <person name="de Vos W.M."/>
            <person name="Barrangou R."/>
            <person name="Klaenhammer T.R."/>
            <person name="Caufield P.W."/>
            <person name="Cui Y."/>
            <person name="Zhang H."/>
            <person name="O'Toole P.W."/>
        </authorList>
    </citation>
    <scope>NUCLEOTIDE SEQUENCE [LARGE SCALE GENOMIC DNA]</scope>
    <source>
        <strain evidence="2 3">DSM 17757</strain>
    </source>
</reference>
<protein>
    <submittedName>
        <fullName evidence="2">Uncharacterized protein</fullName>
    </submittedName>
</protein>
<feature type="transmembrane region" description="Helical" evidence="1">
    <location>
        <begin position="93"/>
        <end position="113"/>
    </location>
</feature>
<dbReference type="EMBL" id="JQBR01000002">
    <property type="protein sequence ID" value="KRN67184.1"/>
    <property type="molecule type" value="Genomic_DNA"/>
</dbReference>
<evidence type="ECO:0000313" key="2">
    <source>
        <dbReference type="EMBL" id="KRN67184.1"/>
    </source>
</evidence>
<keyword evidence="1" id="KW-1133">Transmembrane helix</keyword>
<proteinExistence type="predicted"/>
<keyword evidence="1" id="KW-0472">Membrane</keyword>
<keyword evidence="3" id="KW-1185">Reference proteome</keyword>
<feature type="transmembrane region" description="Helical" evidence="1">
    <location>
        <begin position="7"/>
        <end position="24"/>
    </location>
</feature>
<keyword evidence="1" id="KW-0812">Transmembrane</keyword>
<organism evidence="2 3">
    <name type="scientific">Pediococcus cellicola</name>
    <dbReference type="NCBI Taxonomy" id="319652"/>
    <lineage>
        <taxon>Bacteria</taxon>
        <taxon>Bacillati</taxon>
        <taxon>Bacillota</taxon>
        <taxon>Bacilli</taxon>
        <taxon>Lactobacillales</taxon>
        <taxon>Lactobacillaceae</taxon>
        <taxon>Pediococcus</taxon>
    </lineage>
</organism>
<dbReference type="AlphaFoldDB" id="A0A0R2IPW2"/>
<dbReference type="OrthoDB" id="9930450at2"/>
<feature type="transmembrane region" description="Helical" evidence="1">
    <location>
        <begin position="30"/>
        <end position="49"/>
    </location>
</feature>
<dbReference type="PATRIC" id="fig|319652.3.peg.722"/>
<dbReference type="Proteomes" id="UP000051568">
    <property type="component" value="Unassembled WGS sequence"/>
</dbReference>
<sequence length="116" mass="13048">MKKVIRIIVPIILVIGYVYLYYSVSHDTLQSALIIGGVLLLIFGLMIGLGNLESKDQLPPVQAGNPNVPQRLNVFMKTGNFLKQSRHLVFNEASIWLIGVALSLILYGFLFYWQVI</sequence>